<proteinExistence type="predicted"/>
<gene>
    <name evidence="3" type="ORF">KX928_13005</name>
</gene>
<accession>A0A9X1FW61</accession>
<dbReference type="InterPro" id="IPR017941">
    <property type="entry name" value="Rieske_2Fe-2S"/>
</dbReference>
<feature type="domain" description="Rieske" evidence="2">
    <location>
        <begin position="46"/>
        <end position="157"/>
    </location>
</feature>
<dbReference type="PROSITE" id="PS51296">
    <property type="entry name" value="RIESKE"/>
    <property type="match status" value="1"/>
</dbReference>
<keyword evidence="3" id="KW-0560">Oxidoreductase</keyword>
<comment type="cofactor">
    <cofactor evidence="1">
        <name>Fe cation</name>
        <dbReference type="ChEBI" id="CHEBI:24875"/>
    </cofactor>
</comment>
<name>A0A9X1FW61_9RHOB</name>
<keyword evidence="4" id="KW-1185">Reference proteome</keyword>
<dbReference type="EMBL" id="JAHXDN010000003">
    <property type="protein sequence ID" value="MBW4708701.1"/>
    <property type="molecule type" value="Genomic_DNA"/>
</dbReference>
<dbReference type="GO" id="GO:0051213">
    <property type="term" value="F:dioxygenase activity"/>
    <property type="evidence" value="ECO:0007669"/>
    <property type="project" value="UniProtKB-KW"/>
</dbReference>
<evidence type="ECO:0000313" key="4">
    <source>
        <dbReference type="Proteomes" id="UP001138661"/>
    </source>
</evidence>
<protein>
    <submittedName>
        <fullName evidence="3">Aromatic ring-hydroxylating dioxygenase subunit alpha</fullName>
    </submittedName>
</protein>
<dbReference type="RefSeq" id="WP_219503068.1">
    <property type="nucleotide sequence ID" value="NZ_JAHXDN010000003.1"/>
</dbReference>
<dbReference type="CDD" id="cd03469">
    <property type="entry name" value="Rieske_RO_Alpha_N"/>
    <property type="match status" value="1"/>
</dbReference>
<dbReference type="GO" id="GO:0051537">
    <property type="term" value="F:2 iron, 2 sulfur cluster binding"/>
    <property type="evidence" value="ECO:0007669"/>
    <property type="project" value="InterPro"/>
</dbReference>
<reference evidence="3" key="1">
    <citation type="submission" date="2021-07" db="EMBL/GenBank/DDBJ databases">
        <title>Roseobacter insulae sp. nov., isolated from a tidal flat.</title>
        <authorList>
            <person name="Park S."/>
            <person name="Yoon J.-H."/>
        </authorList>
    </citation>
    <scope>NUCLEOTIDE SEQUENCE</scope>
    <source>
        <strain evidence="3">YSTF-M11</strain>
    </source>
</reference>
<sequence>MDQPVTDLSNVRRPIAEANGLPNAHYTDPAVFEEETHALLYDGWSGLAVAADVPEIGDAVPLTFLGMPLLLIRDHQDTVRVFQNICRHRGMILVAEPRKIEGAIRCPYHSWCYATDGRLVSTPHVGGPGQNQHDGIDRSLLGLVEVPSHLWMGVVWINVSGTAPDFEDANAQLLARWSEFDQPLWHGGADSTFTLDVNCNWKLAVENYCESYHLPWVHPGLNSYSRLEDHYHIEEKGLFSGQGTLVYRQITGPGGEVFPDFVGLSDKWDTAAEYITAFPNVLLGVHRDHTFAIILEPRGPEKTTEHVHLFYPTDRTNDALRRRNAEQWKEVFVEDIFVVEGMQRGRHAVSFDGGRFSPAMDGPTHLFHDWVAGRVAARRAAAQAAE</sequence>
<evidence type="ECO:0000313" key="3">
    <source>
        <dbReference type="EMBL" id="MBW4708701.1"/>
    </source>
</evidence>
<dbReference type="InterPro" id="IPR001663">
    <property type="entry name" value="Rng_hydr_dOase-A"/>
</dbReference>
<dbReference type="CDD" id="cd00680">
    <property type="entry name" value="RHO_alpha_C"/>
    <property type="match status" value="1"/>
</dbReference>
<dbReference type="PANTHER" id="PTHR43756:SF5">
    <property type="entry name" value="CHOLINE MONOOXYGENASE, CHLOROPLASTIC"/>
    <property type="match status" value="1"/>
</dbReference>
<organism evidence="3 4">
    <name type="scientific">Roseobacter insulae</name>
    <dbReference type="NCBI Taxonomy" id="2859783"/>
    <lineage>
        <taxon>Bacteria</taxon>
        <taxon>Pseudomonadati</taxon>
        <taxon>Pseudomonadota</taxon>
        <taxon>Alphaproteobacteria</taxon>
        <taxon>Rhodobacterales</taxon>
        <taxon>Roseobacteraceae</taxon>
        <taxon>Roseobacter</taxon>
    </lineage>
</organism>
<dbReference type="PANTHER" id="PTHR43756">
    <property type="entry name" value="CHOLINE MONOOXYGENASE, CHLOROPLASTIC"/>
    <property type="match status" value="1"/>
</dbReference>
<comment type="caution">
    <text evidence="3">The sequence shown here is derived from an EMBL/GenBank/DDBJ whole genome shotgun (WGS) entry which is preliminary data.</text>
</comment>
<dbReference type="AlphaFoldDB" id="A0A9X1FW61"/>
<dbReference type="GO" id="GO:0005506">
    <property type="term" value="F:iron ion binding"/>
    <property type="evidence" value="ECO:0007669"/>
    <property type="project" value="InterPro"/>
</dbReference>
<dbReference type="InterPro" id="IPR015879">
    <property type="entry name" value="Ring_hydroxy_dOase_asu_C_dom"/>
</dbReference>
<dbReference type="Pfam" id="PF00355">
    <property type="entry name" value="Rieske"/>
    <property type="match status" value="1"/>
</dbReference>
<evidence type="ECO:0000259" key="2">
    <source>
        <dbReference type="PROSITE" id="PS51296"/>
    </source>
</evidence>
<dbReference type="Proteomes" id="UP001138661">
    <property type="component" value="Unassembled WGS sequence"/>
</dbReference>
<dbReference type="Pfam" id="PF00848">
    <property type="entry name" value="Ring_hydroxyl_A"/>
    <property type="match status" value="1"/>
</dbReference>
<evidence type="ECO:0000256" key="1">
    <source>
        <dbReference type="ARBA" id="ARBA00001962"/>
    </source>
</evidence>
<keyword evidence="3" id="KW-0223">Dioxygenase</keyword>